<dbReference type="Gene3D" id="3.90.700.10">
    <property type="entry name" value="Succinate dehydrogenase/fumarate reductase flavoprotein, catalytic domain"/>
    <property type="match status" value="1"/>
</dbReference>
<dbReference type="PANTHER" id="PTHR11632">
    <property type="entry name" value="SUCCINATE DEHYDROGENASE 2 FLAVOPROTEIN SUBUNIT"/>
    <property type="match status" value="1"/>
</dbReference>
<dbReference type="PANTHER" id="PTHR11632:SF51">
    <property type="entry name" value="SUCCINATE DEHYDROGENASE [UBIQUINONE] FLAVOPROTEIN SUBUNIT, MITOCHONDRIAL"/>
    <property type="match status" value="1"/>
</dbReference>
<gene>
    <name evidence="4" type="ORF">DPQ25_02825</name>
</gene>
<dbReference type="Pfam" id="PF00890">
    <property type="entry name" value="FAD_binding_2"/>
    <property type="match status" value="1"/>
</dbReference>
<dbReference type="AlphaFoldDB" id="A0A328UI60"/>
<dbReference type="Proteomes" id="UP000249377">
    <property type="component" value="Unassembled WGS sequence"/>
</dbReference>
<reference evidence="4 5" key="1">
    <citation type="submission" date="2018-06" db="EMBL/GenBank/DDBJ databases">
        <title>Noncontiguous genome sequence of Ruminococcaceae bacterium ASD2818.</title>
        <authorList>
            <person name="Chaplin A.V."/>
            <person name="Sokolova S.R."/>
            <person name="Kochetkova T.O."/>
            <person name="Goltsov A.Y."/>
            <person name="Trofimov D.Y."/>
            <person name="Efimov B.A."/>
        </authorList>
    </citation>
    <scope>NUCLEOTIDE SEQUENCE [LARGE SCALE GENOMIC DNA]</scope>
    <source>
        <strain evidence="4 5">ASD2818</strain>
    </source>
</reference>
<keyword evidence="2" id="KW-0560">Oxidoreductase</keyword>
<evidence type="ECO:0000256" key="2">
    <source>
        <dbReference type="ARBA" id="ARBA00023002"/>
    </source>
</evidence>
<evidence type="ECO:0000313" key="5">
    <source>
        <dbReference type="Proteomes" id="UP000249377"/>
    </source>
</evidence>
<dbReference type="GO" id="GO:0009055">
    <property type="term" value="F:electron transfer activity"/>
    <property type="evidence" value="ECO:0007669"/>
    <property type="project" value="TreeGrafter"/>
</dbReference>
<dbReference type="PRINTS" id="PR00368">
    <property type="entry name" value="FADPNR"/>
</dbReference>
<dbReference type="GO" id="GO:0009061">
    <property type="term" value="P:anaerobic respiration"/>
    <property type="evidence" value="ECO:0007669"/>
    <property type="project" value="TreeGrafter"/>
</dbReference>
<dbReference type="InterPro" id="IPR030664">
    <property type="entry name" value="SdhA/FrdA/AprA"/>
</dbReference>
<sequence length="656" mass="71596">MEKQIRLGDCRIPATVLDAVVVGSGAAGYNAADWLYDLGCRDIALITDGIQRGTSRNTGSDKQTYYKLSLAGDAPDSVGAMAQELFDGEGVDGDIALAEAAGSVRSFIKLANLGVPFPTNRYGEYVGYRTDHEQRGRATSAGPLTSKYMTECLERAVRQKKIRVDSPRMAVQLLTEGNEVQGLICLDLDRLDNEACGLCAYLAPYVILCTGGPAGVYEDRVYPESQVGMSGMALEAGAVAANLQEWQYGLASTKFRWNVSGSYQQVLPSYRVRTQEGMEKEFLPDYFSSAEAALGAVFRKGYEWPFSIGRVSASSRVDVAVYHETCVRGGRVFLDYRTDPAGLNGPFSRLEKEAYDYLSNSQALVPGPLERLLRMNRPAVELYRAHGIDLSLDPLEIRVCAQHCNGGLAVDASWQTSVQGLYAAGEAAGTFGVHRPGGSALNSTQVGSMRAAEAVALRLRAARFDAQAAMRQAQEQLAVCMGRLRNAFCGKTGSRDGGVRLRRQAQREMSRWAAQIRDIEGMRGLSEWLQVRLNGFFAENGVQSPQELPELLRNRDILLTQYAVLSAMITSAERVGSRGSALVRSREGEPGAGLDGRLADYAYKPQAAGFAGQKLVTELREAAVSRFEPVRPLPGRGGWFETVWKEYRERQGGFSL</sequence>
<dbReference type="InterPro" id="IPR027477">
    <property type="entry name" value="Succ_DH/fumarate_Rdtase_cat_sf"/>
</dbReference>
<evidence type="ECO:0000256" key="1">
    <source>
        <dbReference type="ARBA" id="ARBA00022630"/>
    </source>
</evidence>
<proteinExistence type="predicted"/>
<evidence type="ECO:0000313" key="4">
    <source>
        <dbReference type="EMBL" id="RAQ30452.1"/>
    </source>
</evidence>
<name>A0A328UI60_9FIRM</name>
<accession>A0A328UI60</accession>
<protein>
    <submittedName>
        <fullName evidence="4">Oxidoreductase</fullName>
    </submittedName>
</protein>
<dbReference type="EMBL" id="QLYR01000001">
    <property type="protein sequence ID" value="RAQ30452.1"/>
    <property type="molecule type" value="Genomic_DNA"/>
</dbReference>
<dbReference type="Gene3D" id="3.50.50.60">
    <property type="entry name" value="FAD/NAD(P)-binding domain"/>
    <property type="match status" value="2"/>
</dbReference>
<organism evidence="4 5">
    <name type="scientific">Hydrogeniiclostridium mannosilyticum</name>
    <dbReference type="NCBI Taxonomy" id="2764322"/>
    <lineage>
        <taxon>Bacteria</taxon>
        <taxon>Bacillati</taxon>
        <taxon>Bacillota</taxon>
        <taxon>Clostridia</taxon>
        <taxon>Eubacteriales</taxon>
        <taxon>Acutalibacteraceae</taxon>
        <taxon>Hydrogeniiclostridium</taxon>
    </lineage>
</organism>
<dbReference type="GO" id="GO:0005886">
    <property type="term" value="C:plasma membrane"/>
    <property type="evidence" value="ECO:0007669"/>
    <property type="project" value="TreeGrafter"/>
</dbReference>
<keyword evidence="1" id="KW-0285">Flavoprotein</keyword>
<dbReference type="GO" id="GO:0033765">
    <property type="term" value="F:steroid dehydrogenase activity, acting on the CH-CH group of donors"/>
    <property type="evidence" value="ECO:0007669"/>
    <property type="project" value="UniProtKB-ARBA"/>
</dbReference>
<dbReference type="InterPro" id="IPR036188">
    <property type="entry name" value="FAD/NAD-bd_sf"/>
</dbReference>
<keyword evidence="5" id="KW-1185">Reference proteome</keyword>
<dbReference type="RefSeq" id="WP_112331649.1">
    <property type="nucleotide sequence ID" value="NZ_QLYR01000001.1"/>
</dbReference>
<dbReference type="GO" id="GO:0050660">
    <property type="term" value="F:flavin adenine dinucleotide binding"/>
    <property type="evidence" value="ECO:0007669"/>
    <property type="project" value="TreeGrafter"/>
</dbReference>
<dbReference type="GO" id="GO:0000104">
    <property type="term" value="F:succinate dehydrogenase activity"/>
    <property type="evidence" value="ECO:0007669"/>
    <property type="project" value="TreeGrafter"/>
</dbReference>
<feature type="domain" description="FAD-dependent oxidoreductase 2 FAD-binding" evidence="3">
    <location>
        <begin position="18"/>
        <end position="439"/>
    </location>
</feature>
<comment type="caution">
    <text evidence="4">The sequence shown here is derived from an EMBL/GenBank/DDBJ whole genome shotgun (WGS) entry which is preliminary data.</text>
</comment>
<dbReference type="InterPro" id="IPR003953">
    <property type="entry name" value="FAD-dep_OxRdtase_2_FAD-bd"/>
</dbReference>
<dbReference type="SUPFAM" id="SSF51905">
    <property type="entry name" value="FAD/NAD(P)-binding domain"/>
    <property type="match status" value="1"/>
</dbReference>
<evidence type="ECO:0000259" key="3">
    <source>
        <dbReference type="Pfam" id="PF00890"/>
    </source>
</evidence>